<reference evidence="2" key="1">
    <citation type="submission" date="2023-02" db="EMBL/GenBank/DDBJ databases">
        <authorList>
            <person name="Palmer J.M."/>
        </authorList>
    </citation>
    <scope>NUCLEOTIDE SEQUENCE</scope>
    <source>
        <strain evidence="2">FW57</strain>
    </source>
</reference>
<evidence type="ECO:0000313" key="2">
    <source>
        <dbReference type="EMBL" id="KAG7290365.1"/>
    </source>
</evidence>
<dbReference type="EMBL" id="JAHCVI010000001">
    <property type="protein sequence ID" value="KAG7290365.1"/>
    <property type="molecule type" value="Genomic_DNA"/>
</dbReference>
<feature type="region of interest" description="Disordered" evidence="1">
    <location>
        <begin position="1"/>
        <end position="25"/>
    </location>
</feature>
<organism evidence="2 3">
    <name type="scientific">Staphylotrichum longicolle</name>
    <dbReference type="NCBI Taxonomy" id="669026"/>
    <lineage>
        <taxon>Eukaryota</taxon>
        <taxon>Fungi</taxon>
        <taxon>Dikarya</taxon>
        <taxon>Ascomycota</taxon>
        <taxon>Pezizomycotina</taxon>
        <taxon>Sordariomycetes</taxon>
        <taxon>Sordariomycetidae</taxon>
        <taxon>Sordariales</taxon>
        <taxon>Chaetomiaceae</taxon>
        <taxon>Staphylotrichum</taxon>
    </lineage>
</organism>
<dbReference type="AlphaFoldDB" id="A0AAD4EZR8"/>
<dbReference type="Proteomes" id="UP001197093">
    <property type="component" value="Unassembled WGS sequence"/>
</dbReference>
<name>A0AAD4EZR8_9PEZI</name>
<proteinExistence type="predicted"/>
<sequence length="524" mass="59031">MARERQRRQQKLGRPTKCMRKHGDGEFQEVPVAKLDLYQKRAGTCRASVASQSSGQSKQSQLHVAYGGLESPAVEHHLPHAVRNAEDMSLEFNNLTEQVFSQMDPSILGGSPSTPPQNKDAVQRNLGPWEVAKLLEQGKMDVFNGNYQAAAQKFTLCKERDATSSRWLRITAQFTADVMEAASYPGCPQSLAARAIDILSRSLRRERDKYTRLHPNIENESKLRQVLTALKDAANFWVPILVQQRALQIWEPILGRHHPKMALIRDFLHGALVAEFDQDAAYESVDTLDIYGPPGLDPVKDLIHLGDAPAEWLLEQLQAIESSSVSDHPIKQEVALLRLGRSRALLGVYYSFIRRFDEAEEEFQISERHLERETCVEIRLHRTIWYAEHKTRVGDWDGVTGLLCRAHEVFMANDTPSEFVLRHFPEQFAALCSAVSAHLPIDNIVGQAPRLCLGDPEPASPGNSVTASFQRSPAAENMVLSPSRLFPPTPRGVHSEIDIDAWRRFVHYHPPDQRETPGRVTCIE</sequence>
<protein>
    <submittedName>
        <fullName evidence="2">Uncharacterized protein</fullName>
    </submittedName>
</protein>
<keyword evidence="3" id="KW-1185">Reference proteome</keyword>
<accession>A0AAD4EZR8</accession>
<comment type="caution">
    <text evidence="2">The sequence shown here is derived from an EMBL/GenBank/DDBJ whole genome shotgun (WGS) entry which is preliminary data.</text>
</comment>
<evidence type="ECO:0000256" key="1">
    <source>
        <dbReference type="SAM" id="MobiDB-lite"/>
    </source>
</evidence>
<gene>
    <name evidence="2" type="ORF">NEMBOFW57_000365</name>
</gene>
<evidence type="ECO:0000313" key="3">
    <source>
        <dbReference type="Proteomes" id="UP001197093"/>
    </source>
</evidence>
<feature type="compositionally biased region" description="Basic residues" evidence="1">
    <location>
        <begin position="1"/>
        <end position="11"/>
    </location>
</feature>